<dbReference type="Proteomes" id="UP001334804">
    <property type="component" value="Chromosome"/>
</dbReference>
<proteinExistence type="predicted"/>
<dbReference type="EMBL" id="CP109071">
    <property type="protein sequence ID" value="WSA34520.1"/>
    <property type="molecule type" value="Genomic_DNA"/>
</dbReference>
<sequence length="50" mass="5593">MSPHDVLAAHIRDSLAAGREPDDIEQWIADLGNPDKATRPDDTNPREEQQ</sequence>
<keyword evidence="3" id="KW-1185">Reference proteome</keyword>
<evidence type="ECO:0000256" key="1">
    <source>
        <dbReference type="SAM" id="MobiDB-lite"/>
    </source>
</evidence>
<gene>
    <name evidence="2" type="ORF">OIE14_11000</name>
</gene>
<evidence type="ECO:0000313" key="3">
    <source>
        <dbReference type="Proteomes" id="UP001334804"/>
    </source>
</evidence>
<reference evidence="2 3" key="1">
    <citation type="submission" date="2022-10" db="EMBL/GenBank/DDBJ databases">
        <title>The complete genomes of actinobacterial strains from the NBC collection.</title>
        <authorList>
            <person name="Joergensen T.S."/>
            <person name="Alvarez Arevalo M."/>
            <person name="Sterndorff E.B."/>
            <person name="Faurdal D."/>
            <person name="Vuksanovic O."/>
            <person name="Mourched A.-S."/>
            <person name="Charusanti P."/>
            <person name="Shaw S."/>
            <person name="Blin K."/>
            <person name="Weber T."/>
        </authorList>
    </citation>
    <scope>NUCLEOTIDE SEQUENCE [LARGE SCALE GENOMIC DNA]</scope>
    <source>
        <strain evidence="2 3">NBC 01809</strain>
    </source>
</reference>
<feature type="compositionally biased region" description="Basic and acidic residues" evidence="1">
    <location>
        <begin position="36"/>
        <end position="50"/>
    </location>
</feature>
<accession>A0ABZ1EJX3</accession>
<dbReference type="RefSeq" id="WP_326564526.1">
    <property type="nucleotide sequence ID" value="NZ_CP109071.1"/>
</dbReference>
<evidence type="ECO:0000313" key="2">
    <source>
        <dbReference type="EMBL" id="WSA34520.1"/>
    </source>
</evidence>
<organism evidence="2 3">
    <name type="scientific">Micromonospora peucetia</name>
    <dbReference type="NCBI Taxonomy" id="47871"/>
    <lineage>
        <taxon>Bacteria</taxon>
        <taxon>Bacillati</taxon>
        <taxon>Actinomycetota</taxon>
        <taxon>Actinomycetes</taxon>
        <taxon>Micromonosporales</taxon>
        <taxon>Micromonosporaceae</taxon>
        <taxon>Micromonospora</taxon>
    </lineage>
</organism>
<name>A0ABZ1EJX3_9ACTN</name>
<protein>
    <submittedName>
        <fullName evidence="2">Uncharacterized protein</fullName>
    </submittedName>
</protein>
<feature type="region of interest" description="Disordered" evidence="1">
    <location>
        <begin position="29"/>
        <end position="50"/>
    </location>
</feature>